<dbReference type="Pfam" id="PF00015">
    <property type="entry name" value="MCPsignal"/>
    <property type="match status" value="2"/>
</dbReference>
<organism evidence="5 6">
    <name type="scientific">Rhizobium lusitanum</name>
    <dbReference type="NCBI Taxonomy" id="293958"/>
    <lineage>
        <taxon>Bacteria</taxon>
        <taxon>Pseudomonadati</taxon>
        <taxon>Pseudomonadota</taxon>
        <taxon>Alphaproteobacteria</taxon>
        <taxon>Hyphomicrobiales</taxon>
        <taxon>Rhizobiaceae</taxon>
        <taxon>Rhizobium/Agrobacterium group</taxon>
        <taxon>Rhizobium</taxon>
    </lineage>
</organism>
<evidence type="ECO:0000313" key="6">
    <source>
        <dbReference type="Proteomes" id="UP000483035"/>
    </source>
</evidence>
<feature type="region of interest" description="Disordered" evidence="3">
    <location>
        <begin position="17"/>
        <end position="46"/>
    </location>
</feature>
<dbReference type="Proteomes" id="UP000483035">
    <property type="component" value="Unassembled WGS sequence"/>
</dbReference>
<evidence type="ECO:0000256" key="3">
    <source>
        <dbReference type="SAM" id="MobiDB-lite"/>
    </source>
</evidence>
<feature type="domain" description="Methyl-accepting transducer" evidence="4">
    <location>
        <begin position="366"/>
        <end position="637"/>
    </location>
</feature>
<dbReference type="SUPFAM" id="SSF58104">
    <property type="entry name" value="Methyl-accepting chemotaxis protein (MCP) signaling domain"/>
    <property type="match status" value="2"/>
</dbReference>
<keyword evidence="1 2" id="KW-0807">Transducer</keyword>
<proteinExistence type="predicted"/>
<dbReference type="SMART" id="SM00283">
    <property type="entry name" value="MA"/>
    <property type="match status" value="2"/>
</dbReference>
<feature type="domain" description="Methyl-accepting transducer" evidence="4">
    <location>
        <begin position="63"/>
        <end position="306"/>
    </location>
</feature>
<dbReference type="PANTHER" id="PTHR32089:SF112">
    <property type="entry name" value="LYSOZYME-LIKE PROTEIN-RELATED"/>
    <property type="match status" value="1"/>
</dbReference>
<reference evidence="5 6" key="1">
    <citation type="submission" date="2019-12" db="EMBL/GenBank/DDBJ databases">
        <title>Rhizobium genotypes associated with high levels of biological nitrogen fixation by grain legumes in a temperate-maritime cropping system.</title>
        <authorList>
            <person name="Maluk M."/>
            <person name="Francesc Ferrando Molina F."/>
            <person name="Lopez Del Egido L."/>
            <person name="Lafos M."/>
            <person name="Langarica-Fuentes A."/>
            <person name="Gebre Yohannes G."/>
            <person name="Young M.W."/>
            <person name="Martin P."/>
            <person name="Gantlett R."/>
            <person name="Kenicer G."/>
            <person name="Hawes C."/>
            <person name="Begg G.S."/>
            <person name="Quilliam R.S."/>
            <person name="Squire G.R."/>
            <person name="Poole P.S."/>
            <person name="Young P.W."/>
            <person name="Iannetta P.M."/>
            <person name="James E.K."/>
        </authorList>
    </citation>
    <scope>NUCLEOTIDE SEQUENCE [LARGE SCALE GENOMIC DNA]</scope>
    <source>
        <strain evidence="5 6">JHI1118</strain>
    </source>
</reference>
<dbReference type="InterPro" id="IPR004089">
    <property type="entry name" value="MCPsignal_dom"/>
</dbReference>
<evidence type="ECO:0000256" key="1">
    <source>
        <dbReference type="ARBA" id="ARBA00023224"/>
    </source>
</evidence>
<dbReference type="GO" id="GO:0007165">
    <property type="term" value="P:signal transduction"/>
    <property type="evidence" value="ECO:0007669"/>
    <property type="project" value="UniProtKB-KW"/>
</dbReference>
<name>A0A6L9UGS3_9HYPH</name>
<gene>
    <name evidence="5" type="ORF">GR212_26440</name>
</gene>
<dbReference type="EMBL" id="WUEY01000016">
    <property type="protein sequence ID" value="NEI73110.1"/>
    <property type="molecule type" value="Genomic_DNA"/>
</dbReference>
<evidence type="ECO:0000313" key="5">
    <source>
        <dbReference type="EMBL" id="NEI73110.1"/>
    </source>
</evidence>
<accession>A0A6L9UGS3</accession>
<dbReference type="PANTHER" id="PTHR32089">
    <property type="entry name" value="METHYL-ACCEPTING CHEMOTAXIS PROTEIN MCPB"/>
    <property type="match status" value="1"/>
</dbReference>
<comment type="caution">
    <text evidence="5">The sequence shown here is derived from an EMBL/GenBank/DDBJ whole genome shotgun (WGS) entry which is preliminary data.</text>
</comment>
<dbReference type="PROSITE" id="PS50111">
    <property type="entry name" value="CHEMOTAXIS_TRANSDUC_2"/>
    <property type="match status" value="2"/>
</dbReference>
<evidence type="ECO:0000259" key="4">
    <source>
        <dbReference type="PROSITE" id="PS50111"/>
    </source>
</evidence>
<dbReference type="Gene3D" id="1.10.287.950">
    <property type="entry name" value="Methyl-accepting chemotaxis protein"/>
    <property type="match status" value="2"/>
</dbReference>
<sequence>MALVKTTQLGAKTAAANLGQDGSATPIRDTASTSSRKSQDRSRLRQQKAAERIGAATEELASGVGEAAAAAEELRRALEQIASGAEEAAGAAQESLAATTHLWSRFSEARVEAEVARKRTEALQSSVLESAAQIDSSIATIEANAVRQIGSVAVIDKLQSQAESIGTTTVAVADISDRTNLLALNAAIEAARAGDEGRGFAVVADEVRALAEIAERSSRDVSQRAELIVEGVRSIAARIKSAAASAQKQTVSGRSVSEELHTIRSGLTALSQNSQVILIAAVEAEAATREAQKGAEIVGAAAEEQSAAATQAQRSVQQQSAALEESQQTAQGLAVLADDLMNESGRSSRASRTEELGSAAEELSATVQELSGTAGEILVAIEQISKGAEAQASATQEANAAMIQIEKSAAQTRESAELASKQAGEIKALLAKNKAGLTAIASGVSAALSETKSALSDLNSLSEIAFQIERTVDRIVLVAVQTSMLAVSGSVEAARAGETGRGFAIVSTDIRKLAQDASENIEGVKDIVRQIQIQSAAVQRELEIIVLASEAEIGKSRLIIDRLEVAEADVEMMVRSNTSILEATQAILVATKEVQAGTQQIAAAAQEASSASEQAATAARQQSRGAEDLAAAVEEIASLADELQMAES</sequence>
<evidence type="ECO:0000256" key="2">
    <source>
        <dbReference type="PROSITE-ProRule" id="PRU00284"/>
    </source>
</evidence>
<protein>
    <submittedName>
        <fullName evidence="5">Methyl-accepting chemotaxis protein</fullName>
    </submittedName>
</protein>
<dbReference type="AlphaFoldDB" id="A0A6L9UGS3"/>
<dbReference type="GO" id="GO:0016020">
    <property type="term" value="C:membrane"/>
    <property type="evidence" value="ECO:0007669"/>
    <property type="project" value="UniProtKB-SubCell"/>
</dbReference>
<feature type="compositionally biased region" description="Basic and acidic residues" evidence="3">
    <location>
        <begin position="37"/>
        <end position="46"/>
    </location>
</feature>